<gene>
    <name evidence="1" type="ORF">GCM10025759_19230</name>
</gene>
<comment type="caution">
    <text evidence="1">The sequence shown here is derived from an EMBL/GenBank/DDBJ whole genome shotgun (WGS) entry which is preliminary data.</text>
</comment>
<sequence>MTRPTLTVVEGGGKPEPDPEIIEIFESFLTRAKAGEFENVLVAVDKGAGTIPECVVRGEDDLQMICVAELLLHPAKMLALGYEPE</sequence>
<name>A0ABP9LCE4_9GAMM</name>
<keyword evidence="2" id="KW-1185">Reference proteome</keyword>
<reference evidence="2" key="1">
    <citation type="journal article" date="2019" name="Int. J. Syst. Evol. Microbiol.">
        <title>The Global Catalogue of Microorganisms (GCM) 10K type strain sequencing project: providing services to taxonomists for standard genome sequencing and annotation.</title>
        <authorList>
            <consortium name="The Broad Institute Genomics Platform"/>
            <consortium name="The Broad Institute Genome Sequencing Center for Infectious Disease"/>
            <person name="Wu L."/>
            <person name="Ma J."/>
        </authorList>
    </citation>
    <scope>NUCLEOTIDE SEQUENCE [LARGE SCALE GENOMIC DNA]</scope>
    <source>
        <strain evidence="2">JCM 19212</strain>
    </source>
</reference>
<dbReference type="EMBL" id="BAABKY010000002">
    <property type="protein sequence ID" value="GAA5075573.1"/>
    <property type="molecule type" value="Genomic_DNA"/>
</dbReference>
<proteinExistence type="predicted"/>
<dbReference type="RefSeq" id="WP_158985718.1">
    <property type="nucleotide sequence ID" value="NZ_BAABKY010000002.1"/>
</dbReference>
<dbReference type="Proteomes" id="UP001501083">
    <property type="component" value="Unassembled WGS sequence"/>
</dbReference>
<accession>A0ABP9LCE4</accession>
<protein>
    <submittedName>
        <fullName evidence="1">Uncharacterized protein</fullName>
    </submittedName>
</protein>
<evidence type="ECO:0000313" key="2">
    <source>
        <dbReference type="Proteomes" id="UP001501083"/>
    </source>
</evidence>
<organism evidence="1 2">
    <name type="scientific">Lysobacter panacisoli</name>
    <dbReference type="NCBI Taxonomy" id="1255263"/>
    <lineage>
        <taxon>Bacteria</taxon>
        <taxon>Pseudomonadati</taxon>
        <taxon>Pseudomonadota</taxon>
        <taxon>Gammaproteobacteria</taxon>
        <taxon>Lysobacterales</taxon>
        <taxon>Lysobacteraceae</taxon>
        <taxon>Lysobacter</taxon>
    </lineage>
</organism>
<evidence type="ECO:0000313" key="1">
    <source>
        <dbReference type="EMBL" id="GAA5075573.1"/>
    </source>
</evidence>